<name>A0A085LMI2_9BILA</name>
<dbReference type="InterPro" id="IPR012858">
    <property type="entry name" value="DC_STAMP-like"/>
</dbReference>
<evidence type="ECO:0000313" key="8">
    <source>
        <dbReference type="EMBL" id="KFD64587.1"/>
    </source>
</evidence>
<dbReference type="PANTHER" id="PTHR21041">
    <property type="entry name" value="DENDRITIC CELL-SPECIFIC TRANSMEMBRANE PROTEIN"/>
    <property type="match status" value="1"/>
</dbReference>
<dbReference type="AlphaFoldDB" id="A0A085LMI2"/>
<evidence type="ECO:0000313" key="9">
    <source>
        <dbReference type="Proteomes" id="UP000030764"/>
    </source>
</evidence>
<comment type="subcellular location">
    <subcellularLocation>
        <location evidence="1">Membrane</location>
        <topology evidence="1">Multi-pass membrane protein</topology>
    </subcellularLocation>
</comment>
<feature type="transmembrane region" description="Helical" evidence="5">
    <location>
        <begin position="83"/>
        <end position="101"/>
    </location>
</feature>
<dbReference type="PANTHER" id="PTHR21041:SF9">
    <property type="entry name" value="DENDRITIC CELL-SPECIFIC TRANSMEMBRANE PROTEIN-LIKE DOMAIN-CONTAINING PROTEIN"/>
    <property type="match status" value="1"/>
</dbReference>
<sequence>MVICQLFRIYRAKWKLEKQINAYSRVRTSSKVEKPWLTSISDRWNAAFKAFFAPSQEVTGIYSLKDRLATYGTVENLLLRSTLLYIVLIIVLAFIFTFNILKHPSDPFLLGIVCGGIGAFIGVAMAIYRAPGCITCIMLPIVSTGTLRAVILLLALSWTIQGPMMNMQYNLQQTTKTIACVQNIVGKQAGDLQTVGTKLAHAKLKPFLHMSNMFTEVANRTKVILKNIETGVSTLGRGIRKVNNWLSNVMLRCNDEVIQPYHRCVDMFREAARKCDESVWVLPFLTVFCRGVEALKYICSIGLLLQKLCSFKGQLAEKIKDAVIGKLERRIDQAEQDILTEYRFNFTMNDTVTYKMMYRTNVTQLYDELQKQYDVIRSAMDTVNQIFGYLVFLTCLQLPLGAAFYLYRFMSADRLDNYFLTDRFKRFDQNIMRKGREAAFPLMHKERKRFIPRTALRPTKTEVLTKFLPPVVNVVLTGIVIFYWLFLDASVFQFLYVVNSNLKQTTAFGMRDKVTAVVSGSGLVADTYKNIVHDMTPNVAEPEEMVAYWTSCVHHPAPPDPSLRYILSSLLFFAFISIIFQMYFARTRSLICELYYPERIRPRLSNLHFTILSCRGSWSQFAAKCIQQQLSGARPDIGHQAAQRLASQMKCIGSLVRATAGKMKFCFDCNDSGPYEDFENFRHCENFDCQVPYCVECYFRTRRCLNCRQIKQADDLEIDEEKAGLHLKPEEEKAANRAARRRVLERRFIKMYTV</sequence>
<keyword evidence="3 5" id="KW-1133">Transmembrane helix</keyword>
<evidence type="ECO:0000256" key="2">
    <source>
        <dbReference type="ARBA" id="ARBA00022692"/>
    </source>
</evidence>
<dbReference type="Pfam" id="PF26039">
    <property type="entry name" value="Dcst2"/>
    <property type="match status" value="1"/>
</dbReference>
<keyword evidence="9" id="KW-1185">Reference proteome</keyword>
<evidence type="ECO:0000259" key="6">
    <source>
        <dbReference type="Pfam" id="PF07782"/>
    </source>
</evidence>
<feature type="transmembrane region" description="Helical" evidence="5">
    <location>
        <begin position="107"/>
        <end position="128"/>
    </location>
</feature>
<evidence type="ECO:0000256" key="5">
    <source>
        <dbReference type="SAM" id="Phobius"/>
    </source>
</evidence>
<feature type="transmembrane region" description="Helical" evidence="5">
    <location>
        <begin position="386"/>
        <end position="407"/>
    </location>
</feature>
<gene>
    <name evidence="7" type="ORF">M513_12952</name>
    <name evidence="8" type="ORF">M514_12952</name>
</gene>
<feature type="transmembrane region" description="Helical" evidence="5">
    <location>
        <begin position="467"/>
        <end position="486"/>
    </location>
</feature>
<keyword evidence="2 5" id="KW-0812">Transmembrane</keyword>
<organism evidence="7 9">
    <name type="scientific">Trichuris suis</name>
    <name type="common">pig whipworm</name>
    <dbReference type="NCBI Taxonomy" id="68888"/>
    <lineage>
        <taxon>Eukaryota</taxon>
        <taxon>Metazoa</taxon>
        <taxon>Ecdysozoa</taxon>
        <taxon>Nematoda</taxon>
        <taxon>Enoplea</taxon>
        <taxon>Dorylaimia</taxon>
        <taxon>Trichinellida</taxon>
        <taxon>Trichuridae</taxon>
        <taxon>Trichuris</taxon>
    </lineage>
</organism>
<dbReference type="Proteomes" id="UP000030764">
    <property type="component" value="Unassembled WGS sequence"/>
</dbReference>
<accession>A0A085LMI2</accession>
<dbReference type="Proteomes" id="UP000030758">
    <property type="component" value="Unassembled WGS sequence"/>
</dbReference>
<dbReference type="Pfam" id="PF07782">
    <property type="entry name" value="DC_STAMP"/>
    <property type="match status" value="1"/>
</dbReference>
<proteinExistence type="predicted"/>
<dbReference type="InterPro" id="IPR051856">
    <property type="entry name" value="CSR-E3_Ligase_Protein"/>
</dbReference>
<feature type="domain" description="Dendritic cell-specific transmembrane protein-like" evidence="6">
    <location>
        <begin position="416"/>
        <end position="608"/>
    </location>
</feature>
<evidence type="ECO:0000256" key="1">
    <source>
        <dbReference type="ARBA" id="ARBA00004141"/>
    </source>
</evidence>
<evidence type="ECO:0000313" key="7">
    <source>
        <dbReference type="EMBL" id="KFD46178.1"/>
    </source>
</evidence>
<keyword evidence="4 5" id="KW-0472">Membrane</keyword>
<feature type="transmembrane region" description="Helical" evidence="5">
    <location>
        <begin position="135"/>
        <end position="158"/>
    </location>
</feature>
<dbReference type="EMBL" id="KL363389">
    <property type="protein sequence ID" value="KFD46178.1"/>
    <property type="molecule type" value="Genomic_DNA"/>
</dbReference>
<dbReference type="GO" id="GO:0016020">
    <property type="term" value="C:membrane"/>
    <property type="evidence" value="ECO:0007669"/>
    <property type="project" value="UniProtKB-SubCell"/>
</dbReference>
<reference evidence="7 9" key="1">
    <citation type="journal article" date="2014" name="Nat. Genet.">
        <title>Genome and transcriptome of the porcine whipworm Trichuris suis.</title>
        <authorList>
            <person name="Jex A.R."/>
            <person name="Nejsum P."/>
            <person name="Schwarz E.M."/>
            <person name="Hu L."/>
            <person name="Young N.D."/>
            <person name="Hall R.S."/>
            <person name="Korhonen P.K."/>
            <person name="Liao S."/>
            <person name="Thamsborg S."/>
            <person name="Xia J."/>
            <person name="Xu P."/>
            <person name="Wang S."/>
            <person name="Scheerlinck J.P."/>
            <person name="Hofmann A."/>
            <person name="Sternberg P.W."/>
            <person name="Wang J."/>
            <person name="Gasser R.B."/>
        </authorList>
    </citation>
    <scope>NUCLEOTIDE SEQUENCE [LARGE SCALE GENOMIC DNA]</scope>
    <source>
        <strain evidence="8">DCEP-RM93F</strain>
        <strain evidence="7">DCEP-RM93M</strain>
    </source>
</reference>
<dbReference type="EMBL" id="KL367553">
    <property type="protein sequence ID" value="KFD64587.1"/>
    <property type="molecule type" value="Genomic_DNA"/>
</dbReference>
<evidence type="ECO:0000256" key="3">
    <source>
        <dbReference type="ARBA" id="ARBA00022989"/>
    </source>
</evidence>
<feature type="transmembrane region" description="Helical" evidence="5">
    <location>
        <begin position="565"/>
        <end position="585"/>
    </location>
</feature>
<protein>
    <recommendedName>
        <fullName evidence="6">Dendritic cell-specific transmembrane protein-like domain-containing protein</fullName>
    </recommendedName>
</protein>
<evidence type="ECO:0000256" key="4">
    <source>
        <dbReference type="ARBA" id="ARBA00023136"/>
    </source>
</evidence>